<dbReference type="PANTHER" id="PTHR42782:SF4">
    <property type="entry name" value="DUF455 DOMAIN-CONTAINING PROTEIN"/>
    <property type="match status" value="1"/>
</dbReference>
<evidence type="ECO:0000313" key="1">
    <source>
        <dbReference type="EMBL" id="SFV55508.1"/>
    </source>
</evidence>
<protein>
    <submittedName>
        <fullName evidence="1">COG2833: uncharacterized protein</fullName>
    </submittedName>
</protein>
<dbReference type="SUPFAM" id="SSF47240">
    <property type="entry name" value="Ferritin-like"/>
    <property type="match status" value="1"/>
</dbReference>
<reference evidence="1" key="1">
    <citation type="submission" date="2016-10" db="EMBL/GenBank/DDBJ databases">
        <authorList>
            <person name="de Groot N.N."/>
        </authorList>
    </citation>
    <scope>NUCLEOTIDE SEQUENCE</scope>
</reference>
<organism evidence="1">
    <name type="scientific">hydrothermal vent metagenome</name>
    <dbReference type="NCBI Taxonomy" id="652676"/>
    <lineage>
        <taxon>unclassified sequences</taxon>
        <taxon>metagenomes</taxon>
        <taxon>ecological metagenomes</taxon>
    </lineage>
</organism>
<dbReference type="InterPro" id="IPR007402">
    <property type="entry name" value="DUF455"/>
</dbReference>
<gene>
    <name evidence="1" type="ORF">MNB_SV-9-1610</name>
</gene>
<dbReference type="InterPro" id="IPR009078">
    <property type="entry name" value="Ferritin-like_SF"/>
</dbReference>
<dbReference type="CDD" id="cd00657">
    <property type="entry name" value="Ferritin_like"/>
    <property type="match status" value="1"/>
</dbReference>
<sequence length="272" mass="31769">MNIQEALKSAIISDDIKIKKTLINDVLYHIKADSNIIQDNKIETFNEPSYSSFCTIVNPRDLPSRKDFDTNEGLATLVHSVTHIEYSAIDLALDAVYRYPFMPIDYKIDWIEVAIDEMRHFEMLNELLNDLGYSYGDFPVHCGLFDASFHTRDNIIDRMAIIPRYYEASGLDVNPQIIKKLENRHKNPNIKRLMNMLKTIYDEEIIHVQKGDKWFKYLCDKDELDVELKYIEILTKYKLITKHRPHINVDARKEAGFSCNELMKLGAKKCDD</sequence>
<proteinExistence type="predicted"/>
<accession>A0A1W1BPK6</accession>
<dbReference type="PANTHER" id="PTHR42782">
    <property type="entry name" value="SI:CH73-314G15.3"/>
    <property type="match status" value="1"/>
</dbReference>
<dbReference type="Pfam" id="PF04305">
    <property type="entry name" value="DUF455"/>
    <property type="match status" value="1"/>
</dbReference>
<dbReference type="EMBL" id="FPHG01000028">
    <property type="protein sequence ID" value="SFV55508.1"/>
    <property type="molecule type" value="Genomic_DNA"/>
</dbReference>
<dbReference type="InterPro" id="IPR011197">
    <property type="entry name" value="UCP012318"/>
</dbReference>
<dbReference type="AlphaFoldDB" id="A0A1W1BPK6"/>
<name>A0A1W1BPK6_9ZZZZ</name>
<dbReference type="PIRSF" id="PIRSF012318">
    <property type="entry name" value="UCP012318"/>
    <property type="match status" value="1"/>
</dbReference>